<dbReference type="Proteomes" id="UP000805649">
    <property type="component" value="Unassembled WGS sequence"/>
</dbReference>
<evidence type="ECO:0000313" key="2">
    <source>
        <dbReference type="Proteomes" id="UP000805649"/>
    </source>
</evidence>
<proteinExistence type="predicted"/>
<gene>
    <name evidence="1" type="ORF">CTRU02_211954</name>
</gene>
<keyword evidence="2" id="KW-1185">Reference proteome</keyword>
<comment type="caution">
    <text evidence="1">The sequence shown here is derived from an EMBL/GenBank/DDBJ whole genome shotgun (WGS) entry which is preliminary data.</text>
</comment>
<reference evidence="1 2" key="1">
    <citation type="journal article" date="2020" name="Phytopathology">
        <title>Genome Sequence Resources of Colletotrichum truncatum, C. plurivorum, C. musicola, and C. sojae: Four Species Pathogenic to Soybean (Glycine max).</title>
        <authorList>
            <person name="Rogerio F."/>
            <person name="Boufleur T.R."/>
            <person name="Ciampi-Guillardi M."/>
            <person name="Sukno S.A."/>
            <person name="Thon M.R."/>
            <person name="Massola Junior N.S."/>
            <person name="Baroncelli R."/>
        </authorList>
    </citation>
    <scope>NUCLEOTIDE SEQUENCE [LARGE SCALE GENOMIC DNA]</scope>
    <source>
        <strain evidence="1 2">CMES1059</strain>
    </source>
</reference>
<organism evidence="1 2">
    <name type="scientific">Colletotrichum truncatum</name>
    <name type="common">Anthracnose fungus</name>
    <name type="synonym">Colletotrichum capsici</name>
    <dbReference type="NCBI Taxonomy" id="5467"/>
    <lineage>
        <taxon>Eukaryota</taxon>
        <taxon>Fungi</taxon>
        <taxon>Dikarya</taxon>
        <taxon>Ascomycota</taxon>
        <taxon>Pezizomycotina</taxon>
        <taxon>Sordariomycetes</taxon>
        <taxon>Hypocreomycetidae</taxon>
        <taxon>Glomerellales</taxon>
        <taxon>Glomerellaceae</taxon>
        <taxon>Colletotrichum</taxon>
        <taxon>Colletotrichum truncatum species complex</taxon>
    </lineage>
</organism>
<evidence type="ECO:0000313" key="1">
    <source>
        <dbReference type="EMBL" id="KAL0932991.1"/>
    </source>
</evidence>
<name>A0ACC3YMN4_COLTU</name>
<sequence length="304" mass="33583">MALTSRIRLVGPPAESPEDFLISSLGVIFPDDVTNQHGDADHGIEYASPHIRRPLRFDLAEPSADDDRKLFSHYLWNASLQLGEFVEAGTLGLDTVKMQLGPPVSHFDVRGLTTIELGAGTALPSIMSALLGAERTAVTDYPAPAVLKTLRTNTARNISAAVSPTGALTAEEVLVEGHSWGELDDPFSVANKNAFDRVFVADCLWMPWQHANLHKSISWFLRDSPEARCWVVAGFHTGRPKMRGFFEEAALADAGLEIESIWERDCDGEEREWVWDRGIEDVTIRKRWLVIGVLKRVVKGAADV</sequence>
<accession>A0ACC3YMN4</accession>
<protein>
    <submittedName>
        <fullName evidence="1">Protein N-methyltransferase NNT1-like protein 1</fullName>
    </submittedName>
</protein>
<dbReference type="EMBL" id="VUJX02000008">
    <property type="protein sequence ID" value="KAL0932991.1"/>
    <property type="molecule type" value="Genomic_DNA"/>
</dbReference>